<protein>
    <submittedName>
        <fullName evidence="3">Uncharacterized protein</fullName>
    </submittedName>
</protein>
<feature type="region of interest" description="Disordered" evidence="1">
    <location>
        <begin position="136"/>
        <end position="323"/>
    </location>
</feature>
<keyword evidence="2" id="KW-1133">Transmembrane helix</keyword>
<evidence type="ECO:0000256" key="2">
    <source>
        <dbReference type="SAM" id="Phobius"/>
    </source>
</evidence>
<dbReference type="HOGENOM" id="CLU_861345_0_0_1"/>
<evidence type="ECO:0000313" key="3">
    <source>
        <dbReference type="EMBL" id="ESO82049.1"/>
    </source>
</evidence>
<dbReference type="KEGG" id="lgi:LOTGIDRAFT_170323"/>
<dbReference type="EMBL" id="KB204047">
    <property type="protein sequence ID" value="ESO82049.1"/>
    <property type="molecule type" value="Genomic_DNA"/>
</dbReference>
<reference evidence="3 4" key="1">
    <citation type="journal article" date="2013" name="Nature">
        <title>Insights into bilaterian evolution from three spiralian genomes.</title>
        <authorList>
            <person name="Simakov O."/>
            <person name="Marletaz F."/>
            <person name="Cho S.J."/>
            <person name="Edsinger-Gonzales E."/>
            <person name="Havlak P."/>
            <person name="Hellsten U."/>
            <person name="Kuo D.H."/>
            <person name="Larsson T."/>
            <person name="Lv J."/>
            <person name="Arendt D."/>
            <person name="Savage R."/>
            <person name="Osoegawa K."/>
            <person name="de Jong P."/>
            <person name="Grimwood J."/>
            <person name="Chapman J.A."/>
            <person name="Shapiro H."/>
            <person name="Aerts A."/>
            <person name="Otillar R.P."/>
            <person name="Terry A.Y."/>
            <person name="Boore J.L."/>
            <person name="Grigoriev I.V."/>
            <person name="Lindberg D.R."/>
            <person name="Seaver E.C."/>
            <person name="Weisblat D.A."/>
            <person name="Putnam N.H."/>
            <person name="Rokhsar D.S."/>
        </authorList>
    </citation>
    <scope>NUCLEOTIDE SEQUENCE [LARGE SCALE GENOMIC DNA]</scope>
</reference>
<dbReference type="RefSeq" id="XP_009067215.1">
    <property type="nucleotide sequence ID" value="XM_009068967.1"/>
</dbReference>
<feature type="compositionally biased region" description="Basic and acidic residues" evidence="1">
    <location>
        <begin position="244"/>
        <end position="256"/>
    </location>
</feature>
<dbReference type="GeneID" id="20241372"/>
<keyword evidence="2" id="KW-0472">Membrane</keyword>
<feature type="transmembrane region" description="Helical" evidence="2">
    <location>
        <begin position="36"/>
        <end position="62"/>
    </location>
</feature>
<gene>
    <name evidence="3" type="ORF">LOTGIDRAFT_170323</name>
</gene>
<feature type="compositionally biased region" description="Basic and acidic residues" evidence="1">
    <location>
        <begin position="201"/>
        <end position="217"/>
    </location>
</feature>
<feature type="compositionally biased region" description="Basic and acidic residues" evidence="1">
    <location>
        <begin position="272"/>
        <end position="283"/>
    </location>
</feature>
<sequence>MAFVNPWSIPFAEEVEPLSTHKVDTPGLSLSWEMTLIVSIAFGSLLFVIIIAVIISCIYVWYNKKQDMDIMEDNSTRRNRLRRLNSIHPSREISIAELAYLHNKSRAEYASRQRSSALPGYLDSEESTLNQEFRENVNNRSTSPPPPYDQNQEGSDSIASVPCESDLTPLPTRLSRVSAPKTSTRPNLSSSASTRNNSRNQRSDTKTEDKDNDDIISRTKSKKNQKAAHIINVEDPDRLRHKKIADQLKHEKETGERRRRQSAAEADFGHGYGREENKTERNKTQLYQDNNNRYDESTYRHSRITYRSPTREITHNSQLTVEK</sequence>
<accession>V4B1G3</accession>
<dbReference type="AlphaFoldDB" id="V4B1G3"/>
<feature type="compositionally biased region" description="Low complexity" evidence="1">
    <location>
        <begin position="189"/>
        <end position="200"/>
    </location>
</feature>
<keyword evidence="2" id="KW-0812">Transmembrane</keyword>
<keyword evidence="4" id="KW-1185">Reference proteome</keyword>
<evidence type="ECO:0000256" key="1">
    <source>
        <dbReference type="SAM" id="MobiDB-lite"/>
    </source>
</evidence>
<proteinExistence type="predicted"/>
<evidence type="ECO:0000313" key="4">
    <source>
        <dbReference type="Proteomes" id="UP000030746"/>
    </source>
</evidence>
<feature type="compositionally biased region" description="Polar residues" evidence="1">
    <location>
        <begin position="149"/>
        <end position="158"/>
    </location>
</feature>
<dbReference type="CTD" id="20241372"/>
<name>V4B1G3_LOTGI</name>
<dbReference type="Proteomes" id="UP000030746">
    <property type="component" value="Unassembled WGS sequence"/>
</dbReference>
<organism evidence="3 4">
    <name type="scientific">Lottia gigantea</name>
    <name type="common">Giant owl limpet</name>
    <dbReference type="NCBI Taxonomy" id="225164"/>
    <lineage>
        <taxon>Eukaryota</taxon>
        <taxon>Metazoa</taxon>
        <taxon>Spiralia</taxon>
        <taxon>Lophotrochozoa</taxon>
        <taxon>Mollusca</taxon>
        <taxon>Gastropoda</taxon>
        <taxon>Patellogastropoda</taxon>
        <taxon>Lottioidea</taxon>
        <taxon>Lottiidae</taxon>
        <taxon>Lottia</taxon>
    </lineage>
</organism>